<dbReference type="STRING" id="8078.ENSFHEP00000014515"/>
<dbReference type="Proteomes" id="UP000265000">
    <property type="component" value="Unplaced"/>
</dbReference>
<dbReference type="InterPro" id="IPR000580">
    <property type="entry name" value="TSC22/Bun"/>
</dbReference>
<feature type="region of interest" description="Disordered" evidence="1">
    <location>
        <begin position="108"/>
        <end position="127"/>
    </location>
</feature>
<dbReference type="SUPFAM" id="SSF58026">
    <property type="entry name" value="Delta-sleep-inducing peptide immunoreactive peptide"/>
    <property type="match status" value="1"/>
</dbReference>
<dbReference type="GO" id="GO:0006357">
    <property type="term" value="P:regulation of transcription by RNA polymerase II"/>
    <property type="evidence" value="ECO:0007669"/>
    <property type="project" value="InterPro"/>
</dbReference>
<dbReference type="Pfam" id="PF01166">
    <property type="entry name" value="TSC22"/>
    <property type="match status" value="1"/>
</dbReference>
<evidence type="ECO:0000256" key="1">
    <source>
        <dbReference type="SAM" id="MobiDB-lite"/>
    </source>
</evidence>
<sequence length="127" mass="14400">MVWGCFGAGKVADLSRVKGILNKESYQSILQRHAVPSGQRLIGANFIVQQDNDPEHTSRLCRSRHAAAVPAIDSKIEQAMDLAKTHLMLAVRDEVELLREQIRDLQEKNQQLETENRALKQRHYAAE</sequence>
<dbReference type="Gene3D" id="1.20.5.490">
    <property type="entry name" value="Single helix bin"/>
    <property type="match status" value="1"/>
</dbReference>
<organism evidence="2 3">
    <name type="scientific">Fundulus heteroclitus</name>
    <name type="common">Killifish</name>
    <name type="synonym">Mummichog</name>
    <dbReference type="NCBI Taxonomy" id="8078"/>
    <lineage>
        <taxon>Eukaryota</taxon>
        <taxon>Metazoa</taxon>
        <taxon>Chordata</taxon>
        <taxon>Craniata</taxon>
        <taxon>Vertebrata</taxon>
        <taxon>Euteleostomi</taxon>
        <taxon>Actinopterygii</taxon>
        <taxon>Neopterygii</taxon>
        <taxon>Teleostei</taxon>
        <taxon>Neoteleostei</taxon>
        <taxon>Acanthomorphata</taxon>
        <taxon>Ovalentaria</taxon>
        <taxon>Atherinomorphae</taxon>
        <taxon>Cyprinodontiformes</taxon>
        <taxon>Fundulidae</taxon>
        <taxon>Fundulus</taxon>
    </lineage>
</organism>
<dbReference type="GeneTree" id="ENSGT01060000251640"/>
<name>A0A3Q2TF54_FUNHE</name>
<dbReference type="GO" id="GO:0003676">
    <property type="term" value="F:nucleic acid binding"/>
    <property type="evidence" value="ECO:0007669"/>
    <property type="project" value="InterPro"/>
</dbReference>
<dbReference type="PANTHER" id="PTHR12348">
    <property type="entry name" value="TSC22"/>
    <property type="match status" value="1"/>
</dbReference>
<feature type="compositionally biased region" description="Basic and acidic residues" evidence="1">
    <location>
        <begin position="114"/>
        <end position="127"/>
    </location>
</feature>
<accession>A0A3Q2TF54</accession>
<reference evidence="2" key="2">
    <citation type="submission" date="2025-09" db="UniProtKB">
        <authorList>
            <consortium name="Ensembl"/>
        </authorList>
    </citation>
    <scope>IDENTIFICATION</scope>
</reference>
<evidence type="ECO:0000313" key="3">
    <source>
        <dbReference type="Proteomes" id="UP000265000"/>
    </source>
</evidence>
<proteinExistence type="predicted"/>
<protein>
    <submittedName>
        <fullName evidence="2">Uncharacterized protein</fullName>
    </submittedName>
</protein>
<keyword evidence="3" id="KW-1185">Reference proteome</keyword>
<dbReference type="CDD" id="cd21936">
    <property type="entry name" value="ZIP_TSC22D"/>
    <property type="match status" value="1"/>
</dbReference>
<reference evidence="2" key="1">
    <citation type="submission" date="2025-08" db="UniProtKB">
        <authorList>
            <consortium name="Ensembl"/>
        </authorList>
    </citation>
    <scope>IDENTIFICATION</scope>
</reference>
<dbReference type="Ensembl" id="ENSFHET00000022351.1">
    <property type="protein sequence ID" value="ENSFHEP00000014515.1"/>
    <property type="gene ID" value="ENSFHEG00000016078.1"/>
</dbReference>
<dbReference type="InterPro" id="IPR036397">
    <property type="entry name" value="RNaseH_sf"/>
</dbReference>
<dbReference type="AlphaFoldDB" id="A0A3Q2TF54"/>
<dbReference type="PANTHER" id="PTHR12348:SF26">
    <property type="entry name" value="PROTEIN TSCT-1"/>
    <property type="match status" value="1"/>
</dbReference>
<dbReference type="Gene3D" id="3.30.420.10">
    <property type="entry name" value="Ribonuclease H-like superfamily/Ribonuclease H"/>
    <property type="match status" value="1"/>
</dbReference>
<evidence type="ECO:0000313" key="2">
    <source>
        <dbReference type="Ensembl" id="ENSFHEP00000014515.1"/>
    </source>
</evidence>